<feature type="domain" description="Peptidase M16 C-terminal" evidence="3">
    <location>
        <begin position="168"/>
        <end position="354"/>
    </location>
</feature>
<evidence type="ECO:0000259" key="3">
    <source>
        <dbReference type="Pfam" id="PF05193"/>
    </source>
</evidence>
<dbReference type="Gene3D" id="3.30.830.10">
    <property type="entry name" value="Metalloenzyme, LuxS/M16 peptidase-like"/>
    <property type="match status" value="2"/>
</dbReference>
<feature type="domain" description="Peptidase M16 N-terminal" evidence="2">
    <location>
        <begin position="24"/>
        <end position="155"/>
    </location>
</feature>
<organism evidence="4">
    <name type="scientific">viral metagenome</name>
    <dbReference type="NCBI Taxonomy" id="1070528"/>
    <lineage>
        <taxon>unclassified sequences</taxon>
        <taxon>metagenomes</taxon>
        <taxon>organismal metagenomes</taxon>
    </lineage>
</organism>
<dbReference type="PROSITE" id="PS00143">
    <property type="entry name" value="INSULINASE"/>
    <property type="match status" value="1"/>
</dbReference>
<dbReference type="InterPro" id="IPR011249">
    <property type="entry name" value="Metalloenz_LuxS/M16"/>
</dbReference>
<evidence type="ECO:0000313" key="4">
    <source>
        <dbReference type="EMBL" id="QHT77734.1"/>
    </source>
</evidence>
<proteinExistence type="inferred from homology"/>
<evidence type="ECO:0000256" key="1">
    <source>
        <dbReference type="ARBA" id="ARBA00007261"/>
    </source>
</evidence>
<dbReference type="GO" id="GO:0004222">
    <property type="term" value="F:metalloendopeptidase activity"/>
    <property type="evidence" value="ECO:0007669"/>
    <property type="project" value="InterPro"/>
</dbReference>
<dbReference type="SUPFAM" id="SSF63411">
    <property type="entry name" value="LuxS/MPP-like metallohydrolase"/>
    <property type="match status" value="2"/>
</dbReference>
<dbReference type="InterPro" id="IPR011765">
    <property type="entry name" value="Pept_M16_N"/>
</dbReference>
<dbReference type="EMBL" id="MN739921">
    <property type="protein sequence ID" value="QHT77734.1"/>
    <property type="molecule type" value="Genomic_DNA"/>
</dbReference>
<dbReference type="InterPro" id="IPR050361">
    <property type="entry name" value="MPP/UQCRC_Complex"/>
</dbReference>
<dbReference type="Pfam" id="PF05193">
    <property type="entry name" value="Peptidase_M16_C"/>
    <property type="match status" value="1"/>
</dbReference>
<sequence length="444" mass="51686">MPIQNFVFPNGFRIVYEKPKNKLPITSIQVFCDVGSVHETDDLRGVSHFIEHMCFKGTRDYLNSKKLLIEFDKMGADFNAYTEKRFTCYHVKIGNDSIHNCIQLMSDMLMNSTFIKKEYDKEYKVVVEENIKNENDPEVIIDENMDKLLYKGSAFESEIDNLRFHKKKMNYEKVMEYYKSFYIPSRFVLSIVSNVPVETIKTIIKKSYFMKHVLPNNEYMLDRNINFNIEPQSKIQYLLQKKVGIVTNLLMIGFRTCSDVSNDKYALNLLRKMMNDLSGKLSMLLREENGLTYTSNASTNYYEHIGDFILFAETDSKKLAKNGSSKGVLPLIIGLINDLLQHGVTDKEVQLSKNSKKEKMKLKLEDNDLLAEHNGKEFLLYGDKKKIISYADIYEKHYKDITKENVNTVIRKYFKPENMSVCIIGEQIPSQSTIEKECSKIIRL</sequence>
<dbReference type="GO" id="GO:0006508">
    <property type="term" value="P:proteolysis"/>
    <property type="evidence" value="ECO:0007669"/>
    <property type="project" value="InterPro"/>
</dbReference>
<dbReference type="AlphaFoldDB" id="A0A6C0HBA3"/>
<name>A0A6C0HBA3_9ZZZZ</name>
<dbReference type="Pfam" id="PF00675">
    <property type="entry name" value="Peptidase_M16"/>
    <property type="match status" value="1"/>
</dbReference>
<dbReference type="PANTHER" id="PTHR11851:SF49">
    <property type="entry name" value="MITOCHONDRIAL-PROCESSING PEPTIDASE SUBUNIT ALPHA"/>
    <property type="match status" value="1"/>
</dbReference>
<dbReference type="GO" id="GO:0046872">
    <property type="term" value="F:metal ion binding"/>
    <property type="evidence" value="ECO:0007669"/>
    <property type="project" value="InterPro"/>
</dbReference>
<comment type="similarity">
    <text evidence="1">Belongs to the peptidase M16 family.</text>
</comment>
<evidence type="ECO:0008006" key="5">
    <source>
        <dbReference type="Google" id="ProtNLM"/>
    </source>
</evidence>
<accession>A0A6C0HBA3</accession>
<dbReference type="PANTHER" id="PTHR11851">
    <property type="entry name" value="METALLOPROTEASE"/>
    <property type="match status" value="1"/>
</dbReference>
<reference evidence="4" key="1">
    <citation type="journal article" date="2020" name="Nature">
        <title>Giant virus diversity and host interactions through global metagenomics.</title>
        <authorList>
            <person name="Schulz F."/>
            <person name="Roux S."/>
            <person name="Paez-Espino D."/>
            <person name="Jungbluth S."/>
            <person name="Walsh D.A."/>
            <person name="Denef V.J."/>
            <person name="McMahon K.D."/>
            <person name="Konstantinidis K.T."/>
            <person name="Eloe-Fadrosh E.A."/>
            <person name="Kyrpides N.C."/>
            <person name="Woyke T."/>
        </authorList>
    </citation>
    <scope>NUCLEOTIDE SEQUENCE</scope>
    <source>
        <strain evidence="4">GVMAG-M-3300023179-90</strain>
    </source>
</reference>
<dbReference type="InterPro" id="IPR007863">
    <property type="entry name" value="Peptidase_M16_C"/>
</dbReference>
<protein>
    <recommendedName>
        <fullName evidence="5">Peptidase M16 N-terminal domain-containing protein</fullName>
    </recommendedName>
</protein>
<dbReference type="InterPro" id="IPR001431">
    <property type="entry name" value="Pept_M16_Zn_BS"/>
</dbReference>
<evidence type="ECO:0000259" key="2">
    <source>
        <dbReference type="Pfam" id="PF00675"/>
    </source>
</evidence>